<dbReference type="AlphaFoldDB" id="A0A918BM73"/>
<dbReference type="Proteomes" id="UP000656732">
    <property type="component" value="Unassembled WGS sequence"/>
</dbReference>
<evidence type="ECO:0000256" key="1">
    <source>
        <dbReference type="SAM" id="MobiDB-lite"/>
    </source>
</evidence>
<evidence type="ECO:0000313" key="3">
    <source>
        <dbReference type="Proteomes" id="UP000656732"/>
    </source>
</evidence>
<organism evidence="2 3">
    <name type="scientific">Streptomyces pilosus</name>
    <dbReference type="NCBI Taxonomy" id="28893"/>
    <lineage>
        <taxon>Bacteria</taxon>
        <taxon>Bacillati</taxon>
        <taxon>Actinomycetota</taxon>
        <taxon>Actinomycetes</taxon>
        <taxon>Kitasatosporales</taxon>
        <taxon>Streptomycetaceae</taxon>
        <taxon>Streptomyces</taxon>
    </lineage>
</organism>
<keyword evidence="3" id="KW-1185">Reference proteome</keyword>
<reference evidence="2" key="1">
    <citation type="journal article" date="2014" name="Int. J. Syst. Evol. Microbiol.">
        <title>Complete genome sequence of Corynebacterium casei LMG S-19264T (=DSM 44701T), isolated from a smear-ripened cheese.</title>
        <authorList>
            <consortium name="US DOE Joint Genome Institute (JGI-PGF)"/>
            <person name="Walter F."/>
            <person name="Albersmeier A."/>
            <person name="Kalinowski J."/>
            <person name="Ruckert C."/>
        </authorList>
    </citation>
    <scope>NUCLEOTIDE SEQUENCE</scope>
    <source>
        <strain evidence="2">JCM 4403</strain>
    </source>
</reference>
<evidence type="ECO:0000313" key="2">
    <source>
        <dbReference type="EMBL" id="GGQ79282.1"/>
    </source>
</evidence>
<feature type="region of interest" description="Disordered" evidence="1">
    <location>
        <begin position="1"/>
        <end position="90"/>
    </location>
</feature>
<gene>
    <name evidence="2" type="ORF">GCM10010280_27390</name>
</gene>
<dbReference type="EMBL" id="BMTU01000004">
    <property type="protein sequence ID" value="GGQ79282.1"/>
    <property type="molecule type" value="Genomic_DNA"/>
</dbReference>
<sequence>MGVFARLFQRSSKAGGETRAAEARADAPASGPAAQDTAGTAEPKGSDVTPETAVPSVTEDGGASGAETVDIPKQQSTEAAGSDAGEGART</sequence>
<proteinExistence type="predicted"/>
<protein>
    <recommendedName>
        <fullName evidence="4">Gliding motility protein</fullName>
    </recommendedName>
</protein>
<evidence type="ECO:0008006" key="4">
    <source>
        <dbReference type="Google" id="ProtNLM"/>
    </source>
</evidence>
<accession>A0A918BM73</accession>
<comment type="caution">
    <text evidence="2">The sequence shown here is derived from an EMBL/GenBank/DDBJ whole genome shotgun (WGS) entry which is preliminary data.</text>
</comment>
<reference evidence="2" key="2">
    <citation type="submission" date="2020-09" db="EMBL/GenBank/DDBJ databases">
        <authorList>
            <person name="Sun Q."/>
            <person name="Ohkuma M."/>
        </authorList>
    </citation>
    <scope>NUCLEOTIDE SEQUENCE</scope>
    <source>
        <strain evidence="2">JCM 4403</strain>
    </source>
</reference>
<name>A0A918BM73_9ACTN</name>